<gene>
    <name evidence="1" type="ORF">METZ01_LOCUS105987</name>
</gene>
<protein>
    <submittedName>
        <fullName evidence="1">Uncharacterized protein</fullName>
    </submittedName>
</protein>
<evidence type="ECO:0000313" key="1">
    <source>
        <dbReference type="EMBL" id="SVA53133.1"/>
    </source>
</evidence>
<organism evidence="1">
    <name type="scientific">marine metagenome</name>
    <dbReference type="NCBI Taxonomy" id="408172"/>
    <lineage>
        <taxon>unclassified sequences</taxon>
        <taxon>metagenomes</taxon>
        <taxon>ecological metagenomes</taxon>
    </lineage>
</organism>
<sequence>MFEFLVNGARNSIGRVPPLQGGSYR</sequence>
<dbReference type="EMBL" id="UINC01012128">
    <property type="protein sequence ID" value="SVA53133.1"/>
    <property type="molecule type" value="Genomic_DNA"/>
</dbReference>
<name>A0A381WMM9_9ZZZZ</name>
<proteinExistence type="predicted"/>
<accession>A0A381WMM9</accession>
<feature type="non-terminal residue" evidence="1">
    <location>
        <position position="25"/>
    </location>
</feature>
<dbReference type="AlphaFoldDB" id="A0A381WMM9"/>
<reference evidence="1" key="1">
    <citation type="submission" date="2018-05" db="EMBL/GenBank/DDBJ databases">
        <authorList>
            <person name="Lanie J.A."/>
            <person name="Ng W.-L."/>
            <person name="Kazmierczak K.M."/>
            <person name="Andrzejewski T.M."/>
            <person name="Davidsen T.M."/>
            <person name="Wayne K.J."/>
            <person name="Tettelin H."/>
            <person name="Glass J.I."/>
            <person name="Rusch D."/>
            <person name="Podicherti R."/>
            <person name="Tsui H.-C.T."/>
            <person name="Winkler M.E."/>
        </authorList>
    </citation>
    <scope>NUCLEOTIDE SEQUENCE</scope>
</reference>